<name>N9U3Z5_9GAMM</name>
<keyword evidence="2" id="KW-1185">Reference proteome</keyword>
<protein>
    <recommendedName>
        <fullName evidence="3">DUF3301 domain-containing protein</fullName>
    </recommendedName>
</protein>
<dbReference type="EMBL" id="APVG01000008">
    <property type="protein sequence ID" value="ENY73090.1"/>
    <property type="molecule type" value="Genomic_DNA"/>
</dbReference>
<dbReference type="InterPro" id="IPR021250">
    <property type="entry name" value="DUF2789"/>
</dbReference>
<dbReference type="InterPro" id="IPR021732">
    <property type="entry name" value="DUF3301"/>
</dbReference>
<reference evidence="1 2" key="1">
    <citation type="journal article" date="2013" name="Genome Announc.">
        <title>Draft Genome Sequence of the Aeromonas diversa Type Strain.</title>
        <authorList>
            <person name="Farfan M."/>
            <person name="Spataro N."/>
            <person name="Sanglas A."/>
            <person name="Albarral V."/>
            <person name="Loren J.G."/>
            <person name="Bosch E."/>
            <person name="Fuste M.C."/>
        </authorList>
    </citation>
    <scope>NUCLEOTIDE SEQUENCE [LARGE SCALE GENOMIC DNA]</scope>
    <source>
        <strain evidence="1 2">2478-85</strain>
    </source>
</reference>
<proteinExistence type="predicted"/>
<organism evidence="1 2">
    <name type="scientific">Aeromonas diversa CDC 2478-85</name>
    <dbReference type="NCBI Taxonomy" id="1268237"/>
    <lineage>
        <taxon>Bacteria</taxon>
        <taxon>Pseudomonadati</taxon>
        <taxon>Pseudomonadota</taxon>
        <taxon>Gammaproteobacteria</taxon>
        <taxon>Aeromonadales</taxon>
        <taxon>Aeromonadaceae</taxon>
        <taxon>Aeromonas</taxon>
    </lineage>
</organism>
<dbReference type="Pfam" id="PF11743">
    <property type="entry name" value="DUF3301"/>
    <property type="match status" value="1"/>
</dbReference>
<evidence type="ECO:0000313" key="1">
    <source>
        <dbReference type="EMBL" id="ENY73090.1"/>
    </source>
</evidence>
<comment type="caution">
    <text evidence="1">The sequence shown here is derived from an EMBL/GenBank/DDBJ whole genome shotgun (WGS) entry which is preliminary data.</text>
</comment>
<dbReference type="InterPro" id="IPR038086">
    <property type="entry name" value="DUF2789_sf"/>
</dbReference>
<dbReference type="Gene3D" id="1.10.10.1130">
    <property type="entry name" value="Uncharacterised protein PF10982, DUF2789"/>
    <property type="match status" value="1"/>
</dbReference>
<evidence type="ECO:0000313" key="2">
    <source>
        <dbReference type="Proteomes" id="UP000023775"/>
    </source>
</evidence>
<evidence type="ECO:0008006" key="3">
    <source>
        <dbReference type="Google" id="ProtNLM"/>
    </source>
</evidence>
<sequence length="198" mass="22937">MSLELWLILLLLLGAALFWRERQKSELAAMALRRYCKSNGLQLLSVALSHRRWRRAPFGLVNCYQFEFSSDGESHYTGLLRLRGNQIEGIDLPPFRMSGNDRSGRVMEAELYSDPVKLEARSMESPYHTLSNLFAQLGLPADELSIRRFINSHTLDQHTLLPEAPFWSRAQADFLRDALYNDSDWSSCIDELDRMLRR</sequence>
<accession>N9U3Z5</accession>
<dbReference type="Proteomes" id="UP000023775">
    <property type="component" value="Unassembled WGS sequence"/>
</dbReference>
<gene>
    <name evidence="1" type="ORF">G114_04936</name>
</gene>
<dbReference type="PATRIC" id="fig|1268237.3.peg.970"/>
<dbReference type="AlphaFoldDB" id="N9U3Z5"/>
<dbReference type="eggNOG" id="COG2040">
    <property type="taxonomic scope" value="Bacteria"/>
</dbReference>
<dbReference type="Pfam" id="PF10982">
    <property type="entry name" value="DUF2789"/>
    <property type="match status" value="1"/>
</dbReference>